<accession>A0ABW0FNV0</accession>
<dbReference type="Proteomes" id="UP001596152">
    <property type="component" value="Unassembled WGS sequence"/>
</dbReference>
<evidence type="ECO:0008006" key="3">
    <source>
        <dbReference type="Google" id="ProtNLM"/>
    </source>
</evidence>
<evidence type="ECO:0000313" key="1">
    <source>
        <dbReference type="EMBL" id="MFC5342909.1"/>
    </source>
</evidence>
<organism evidence="1 2">
    <name type="scientific">Brevundimonas staleyi</name>
    <dbReference type="NCBI Taxonomy" id="74326"/>
    <lineage>
        <taxon>Bacteria</taxon>
        <taxon>Pseudomonadati</taxon>
        <taxon>Pseudomonadota</taxon>
        <taxon>Alphaproteobacteria</taxon>
        <taxon>Caulobacterales</taxon>
        <taxon>Caulobacteraceae</taxon>
        <taxon>Brevundimonas</taxon>
    </lineage>
</organism>
<name>A0ABW0FNV0_9CAUL</name>
<dbReference type="EMBL" id="JBHSLF010000006">
    <property type="protein sequence ID" value="MFC5342909.1"/>
    <property type="molecule type" value="Genomic_DNA"/>
</dbReference>
<protein>
    <recommendedName>
        <fullName evidence="3">DUF3572 family protein</fullName>
    </recommendedName>
</protein>
<gene>
    <name evidence="1" type="ORF">ACFPIE_03220</name>
</gene>
<sequence length="81" mass="9127">MTATHEDALDRLIADGLTFGQALNRFAALQRRDEPALDRYVDRARETWHRDGAVEIDDPGVIVSDSEDPGAYVLAWVWVDD</sequence>
<proteinExistence type="predicted"/>
<keyword evidence="2" id="KW-1185">Reference proteome</keyword>
<evidence type="ECO:0000313" key="2">
    <source>
        <dbReference type="Proteomes" id="UP001596152"/>
    </source>
</evidence>
<dbReference type="RefSeq" id="WP_374039563.1">
    <property type="nucleotide sequence ID" value="NZ_CP169083.1"/>
</dbReference>
<reference evidence="2" key="1">
    <citation type="journal article" date="2019" name="Int. J. Syst. Evol. Microbiol.">
        <title>The Global Catalogue of Microorganisms (GCM) 10K type strain sequencing project: providing services to taxonomists for standard genome sequencing and annotation.</title>
        <authorList>
            <consortium name="The Broad Institute Genomics Platform"/>
            <consortium name="The Broad Institute Genome Sequencing Center for Infectious Disease"/>
            <person name="Wu L."/>
            <person name="Ma J."/>
        </authorList>
    </citation>
    <scope>NUCLEOTIDE SEQUENCE [LARGE SCALE GENOMIC DNA]</scope>
    <source>
        <strain evidence="2">JCM 12125</strain>
    </source>
</reference>
<comment type="caution">
    <text evidence="1">The sequence shown here is derived from an EMBL/GenBank/DDBJ whole genome shotgun (WGS) entry which is preliminary data.</text>
</comment>